<evidence type="ECO:0000313" key="2">
    <source>
        <dbReference type="Proteomes" id="UP000263300"/>
    </source>
</evidence>
<dbReference type="Proteomes" id="UP000263300">
    <property type="component" value="Segment"/>
</dbReference>
<sequence>MSDAFAAETIVVFAQLGTRRIQGTYGSRWDAAGAVMDFAERNGYRIEVGQDQIQGTESGHFEPKDLGAPAGFWIWGPKA</sequence>
<organism evidence="1 2">
    <name type="scientific">Mycobacterium phage IPhane7</name>
    <dbReference type="NCBI Taxonomy" id="2301552"/>
    <lineage>
        <taxon>Viruses</taxon>
        <taxon>Duplodnaviria</taxon>
        <taxon>Heunggongvirae</taxon>
        <taxon>Uroviricota</taxon>
        <taxon>Caudoviricetes</taxon>
        <taxon>Vilmaviridae</taxon>
        <taxon>Mclasvirinae</taxon>
        <taxon>Bongovirus</taxon>
        <taxon>Bongovirus bongo</taxon>
    </lineage>
</organism>
<gene>
    <name evidence="1" type="primary">154</name>
    <name evidence="1" type="ORF">SEA_IPHANE7_154</name>
</gene>
<name>A0A385D399_9CAUD</name>
<proteinExistence type="predicted"/>
<protein>
    <submittedName>
        <fullName evidence="1">Uncharacterized protein</fullName>
    </submittedName>
</protein>
<evidence type="ECO:0000313" key="1">
    <source>
        <dbReference type="EMBL" id="AXQ52776.1"/>
    </source>
</evidence>
<dbReference type="EMBL" id="MH697587">
    <property type="protein sequence ID" value="AXQ52776.1"/>
    <property type="molecule type" value="Genomic_DNA"/>
</dbReference>
<reference evidence="1 2" key="1">
    <citation type="submission" date="2018-07" db="EMBL/GenBank/DDBJ databases">
        <authorList>
            <person name="Billings M."/>
            <person name="Bovender A."/>
            <person name="Brown J."/>
            <person name="Buchanan C."/>
            <person name="Burns J."/>
            <person name="Cash A."/>
            <person name="Curtis S."/>
            <person name="Johnson C."/>
            <person name="Jones C."/>
            <person name="Kelnhofer D."/>
            <person name="Killilee J."/>
            <person name="Moore A."/>
            <person name="Norton M."/>
            <person name="Rood D."/>
            <person name="Salvo H."/>
            <person name="Weatherman E."/>
            <person name="Winchel S."/>
            <person name="Wood S."/>
            <person name="Eckardt M.A."/>
            <person name="Gainey M.D."/>
            <person name="Wallen J.R."/>
            <person name="Garlena R.A."/>
            <person name="Russell D.A."/>
            <person name="Pope W.H."/>
            <person name="Jacobs-Sera D."/>
            <person name="Hatfull G.F."/>
        </authorList>
    </citation>
    <scope>NUCLEOTIDE SEQUENCE [LARGE SCALE GENOMIC DNA]</scope>
</reference>
<accession>A0A385D399</accession>